<dbReference type="InterPro" id="IPR004372">
    <property type="entry name" value="Ac/propionate_kinase"/>
</dbReference>
<evidence type="ECO:0000313" key="11">
    <source>
        <dbReference type="EMBL" id="TCJ86856.1"/>
    </source>
</evidence>
<evidence type="ECO:0000256" key="5">
    <source>
        <dbReference type="ARBA" id="ARBA00022741"/>
    </source>
</evidence>
<dbReference type="Proteomes" id="UP000294887">
    <property type="component" value="Unassembled WGS sequence"/>
</dbReference>
<keyword evidence="12" id="KW-1185">Reference proteome</keyword>
<gene>
    <name evidence="9" type="primary">ackA</name>
    <name evidence="11" type="ORF">EV695_1354</name>
</gene>
<evidence type="ECO:0000313" key="12">
    <source>
        <dbReference type="Proteomes" id="UP000294887"/>
    </source>
</evidence>
<keyword evidence="8 9" id="KW-0460">Magnesium</keyword>
<feature type="active site" description="Proton donor/acceptor" evidence="9">
    <location>
        <position position="151"/>
    </location>
</feature>
<dbReference type="AlphaFoldDB" id="A0A4R1EY93"/>
<dbReference type="PIRSF" id="PIRSF000722">
    <property type="entry name" value="Acetate_prop_kin"/>
    <property type="match status" value="1"/>
</dbReference>
<dbReference type="InterPro" id="IPR023865">
    <property type="entry name" value="Aliphatic_acid_kinase_CS"/>
</dbReference>
<comment type="similarity">
    <text evidence="1 9 10">Belongs to the acetokinase family.</text>
</comment>
<dbReference type="EMBL" id="SMFQ01000003">
    <property type="protein sequence ID" value="TCJ86856.1"/>
    <property type="molecule type" value="Genomic_DNA"/>
</dbReference>
<evidence type="ECO:0000256" key="4">
    <source>
        <dbReference type="ARBA" id="ARBA00022723"/>
    </source>
</evidence>
<feature type="binding site" evidence="9">
    <location>
        <position position="94"/>
    </location>
    <ligand>
        <name>substrate</name>
    </ligand>
</feature>
<evidence type="ECO:0000256" key="6">
    <source>
        <dbReference type="ARBA" id="ARBA00022777"/>
    </source>
</evidence>
<feature type="site" description="Transition state stabilizer" evidence="9">
    <location>
        <position position="242"/>
    </location>
</feature>
<evidence type="ECO:0000256" key="10">
    <source>
        <dbReference type="RuleBase" id="RU003835"/>
    </source>
</evidence>
<keyword evidence="6 9" id="KW-0418">Kinase</keyword>
<dbReference type="EC" id="2.7.2.1" evidence="9"/>
<dbReference type="GO" id="GO:0005524">
    <property type="term" value="F:ATP binding"/>
    <property type="evidence" value="ECO:0007669"/>
    <property type="project" value="UniProtKB-KW"/>
</dbReference>
<accession>A0A4R1EY93</accession>
<dbReference type="PROSITE" id="PS01075">
    <property type="entry name" value="ACETATE_KINASE_1"/>
    <property type="match status" value="1"/>
</dbReference>
<sequence>MIDVILVVNSGSSSLKFALYPVSTEVTEPLMTGKVIRIGSDPKLMASIGDDALTVTEPFTHIPKDATHEWLITNLLERLYSRYVGFHPVAAGHRVVHGGSEFHQPIVINDENMEILKSYIPLAPLHQQHCLAAIQAITKNSPELPQIACFDTAFHHTQNRLEKIYAIPRKYTEDQLIRYGFHGISYQYIASCLTAKLGPKAKGRVIVAHLGNGASMCAMHNKRSVATSMGFSTLDGLIMGTRSGSIDAGLVLNLMNEKGLSAEEVQEMLYRQSGLLGVSGISNNMRVLAESDDPKAHEAIELFCYRAVKEIGSQIAVLGGLDAIVFTAGIGENSAQVRKMICEPLAWLGVKLDNEANEKHLNKISSEQSTIDVHIIPTNEQAMIAISTSDLINT</sequence>
<evidence type="ECO:0000256" key="1">
    <source>
        <dbReference type="ARBA" id="ARBA00008748"/>
    </source>
</evidence>
<feature type="binding site" evidence="9">
    <location>
        <position position="380"/>
    </location>
    <ligand>
        <name>Mg(2+)</name>
        <dbReference type="ChEBI" id="CHEBI:18420"/>
    </ligand>
</feature>
<dbReference type="PANTHER" id="PTHR21060">
    <property type="entry name" value="ACETATE KINASE"/>
    <property type="match status" value="1"/>
</dbReference>
<dbReference type="GO" id="GO:0006083">
    <property type="term" value="P:acetate metabolic process"/>
    <property type="evidence" value="ECO:0007669"/>
    <property type="project" value="TreeGrafter"/>
</dbReference>
<comment type="catalytic activity">
    <reaction evidence="9">
        <text>acetate + ATP = acetyl phosphate + ADP</text>
        <dbReference type="Rhea" id="RHEA:11352"/>
        <dbReference type="ChEBI" id="CHEBI:22191"/>
        <dbReference type="ChEBI" id="CHEBI:30089"/>
        <dbReference type="ChEBI" id="CHEBI:30616"/>
        <dbReference type="ChEBI" id="CHEBI:456216"/>
        <dbReference type="EC" id="2.7.2.1"/>
    </reaction>
</comment>
<feature type="binding site" evidence="9">
    <location>
        <position position="16"/>
    </location>
    <ligand>
        <name>ATP</name>
        <dbReference type="ChEBI" id="CHEBI:30616"/>
    </ligand>
</feature>
<comment type="pathway">
    <text evidence="9">Metabolic intermediate biosynthesis; acetyl-CoA biosynthesis; acetyl-CoA from acetate: step 1/2.</text>
</comment>
<dbReference type="Gene3D" id="3.30.420.40">
    <property type="match status" value="2"/>
</dbReference>
<comment type="subcellular location">
    <subcellularLocation>
        <location evidence="9">Cytoplasm</location>
    </subcellularLocation>
</comment>
<evidence type="ECO:0000256" key="8">
    <source>
        <dbReference type="ARBA" id="ARBA00022842"/>
    </source>
</evidence>
<dbReference type="SUPFAM" id="SSF53067">
    <property type="entry name" value="Actin-like ATPase domain"/>
    <property type="match status" value="2"/>
</dbReference>
<protein>
    <recommendedName>
        <fullName evidence="9">Acetate kinase</fullName>
        <ecNumber evidence="9">2.7.2.1</ecNumber>
    </recommendedName>
    <alternativeName>
        <fullName evidence="9">Acetokinase</fullName>
    </alternativeName>
</protein>
<comment type="caution">
    <text evidence="11">The sequence shown here is derived from an EMBL/GenBank/DDBJ whole genome shotgun (WGS) entry which is preliminary data.</text>
</comment>
<comment type="caution">
    <text evidence="9">Lacks conserved residue(s) required for the propagation of feature annotation.</text>
</comment>
<feature type="binding site" evidence="9">
    <location>
        <begin position="209"/>
        <end position="213"/>
    </location>
    <ligand>
        <name>ATP</name>
        <dbReference type="ChEBI" id="CHEBI:30616"/>
    </ligand>
</feature>
<dbReference type="HAMAP" id="MF_00020">
    <property type="entry name" value="Acetate_kinase"/>
    <property type="match status" value="1"/>
</dbReference>
<dbReference type="GO" id="GO:0008776">
    <property type="term" value="F:acetate kinase activity"/>
    <property type="evidence" value="ECO:0007669"/>
    <property type="project" value="UniProtKB-UniRule"/>
</dbReference>
<dbReference type="RefSeq" id="WP_131905187.1">
    <property type="nucleotide sequence ID" value="NZ_BAAAFU010000004.1"/>
</dbReference>
<dbReference type="NCBIfam" id="TIGR00016">
    <property type="entry name" value="ackA"/>
    <property type="match status" value="1"/>
</dbReference>
<dbReference type="OrthoDB" id="9802453at2"/>
<organism evidence="11 12">
    <name type="scientific">Cocleimonas flava</name>
    <dbReference type="NCBI Taxonomy" id="634765"/>
    <lineage>
        <taxon>Bacteria</taxon>
        <taxon>Pseudomonadati</taxon>
        <taxon>Pseudomonadota</taxon>
        <taxon>Gammaproteobacteria</taxon>
        <taxon>Thiotrichales</taxon>
        <taxon>Thiotrichaceae</taxon>
        <taxon>Cocleimonas</taxon>
    </lineage>
</organism>
<comment type="function">
    <text evidence="9">Catalyzes the formation of acetyl phosphate from acetate and ATP. Can also catalyze the reverse reaction.</text>
</comment>
<feature type="site" description="Transition state stabilizer" evidence="9">
    <location>
        <position position="182"/>
    </location>
</feature>
<dbReference type="GO" id="GO:0000287">
    <property type="term" value="F:magnesium ion binding"/>
    <property type="evidence" value="ECO:0007669"/>
    <property type="project" value="UniProtKB-UniRule"/>
</dbReference>
<name>A0A4R1EY93_9GAMM</name>
<dbReference type="Pfam" id="PF00871">
    <property type="entry name" value="Acetate_kinase"/>
    <property type="match status" value="1"/>
</dbReference>
<dbReference type="GO" id="GO:0006085">
    <property type="term" value="P:acetyl-CoA biosynthetic process"/>
    <property type="evidence" value="ECO:0007669"/>
    <property type="project" value="UniProtKB-UniRule"/>
</dbReference>
<dbReference type="InterPro" id="IPR000890">
    <property type="entry name" value="Aliphatic_acid_kin_short-chain"/>
</dbReference>
<keyword evidence="3 9" id="KW-0808">Transferase</keyword>
<dbReference type="InterPro" id="IPR043129">
    <property type="entry name" value="ATPase_NBD"/>
</dbReference>
<comment type="cofactor">
    <cofactor evidence="9">
        <name>Mg(2+)</name>
        <dbReference type="ChEBI" id="CHEBI:18420"/>
    </cofactor>
    <cofactor evidence="9">
        <name>Mn(2+)</name>
        <dbReference type="ChEBI" id="CHEBI:29035"/>
    </cofactor>
    <text evidence="9">Mg(2+). Can also accept Mn(2+).</text>
</comment>
<evidence type="ECO:0000256" key="9">
    <source>
        <dbReference type="HAMAP-Rule" id="MF_00020"/>
    </source>
</evidence>
<feature type="binding site" evidence="9">
    <location>
        <position position="9"/>
    </location>
    <ligand>
        <name>Mg(2+)</name>
        <dbReference type="ChEBI" id="CHEBI:18420"/>
    </ligand>
</feature>
<comment type="subunit">
    <text evidence="9">Homodimer.</text>
</comment>
<dbReference type="PRINTS" id="PR00471">
    <property type="entry name" value="ACETATEKNASE"/>
</dbReference>
<dbReference type="GO" id="GO:0005829">
    <property type="term" value="C:cytosol"/>
    <property type="evidence" value="ECO:0007669"/>
    <property type="project" value="TreeGrafter"/>
</dbReference>
<keyword evidence="2 9" id="KW-0963">Cytoplasm</keyword>
<evidence type="ECO:0000256" key="3">
    <source>
        <dbReference type="ARBA" id="ARBA00022679"/>
    </source>
</evidence>
<feature type="binding site" evidence="9">
    <location>
        <begin position="329"/>
        <end position="333"/>
    </location>
    <ligand>
        <name>ATP</name>
        <dbReference type="ChEBI" id="CHEBI:30616"/>
    </ligand>
</feature>
<keyword evidence="4 9" id="KW-0479">Metal-binding</keyword>
<dbReference type="PANTHER" id="PTHR21060:SF21">
    <property type="entry name" value="ACETATE KINASE"/>
    <property type="match status" value="1"/>
</dbReference>
<evidence type="ECO:0000256" key="2">
    <source>
        <dbReference type="ARBA" id="ARBA00022490"/>
    </source>
</evidence>
<proteinExistence type="inferred from homology"/>
<keyword evidence="7 9" id="KW-0067">ATP-binding</keyword>
<reference evidence="11 12" key="1">
    <citation type="submission" date="2019-03" db="EMBL/GenBank/DDBJ databases">
        <title>Genomic Encyclopedia of Type Strains, Phase IV (KMG-IV): sequencing the most valuable type-strain genomes for metagenomic binning, comparative biology and taxonomic classification.</title>
        <authorList>
            <person name="Goeker M."/>
        </authorList>
    </citation>
    <scope>NUCLEOTIDE SEQUENCE [LARGE SCALE GENOMIC DNA]</scope>
    <source>
        <strain evidence="11 12">DSM 24830</strain>
    </source>
</reference>
<evidence type="ECO:0000256" key="7">
    <source>
        <dbReference type="ARBA" id="ARBA00022840"/>
    </source>
</evidence>
<dbReference type="UniPathway" id="UPA00340">
    <property type="reaction ID" value="UER00458"/>
</dbReference>
<keyword evidence="5 9" id="KW-0547">Nucleotide-binding</keyword>